<dbReference type="Gene3D" id="1.20.272.10">
    <property type="match status" value="1"/>
</dbReference>
<dbReference type="EC" id="2.7.7.7" evidence="1"/>
<evidence type="ECO:0000256" key="6">
    <source>
        <dbReference type="ARBA" id="ARBA00034754"/>
    </source>
</evidence>
<dbReference type="InterPro" id="IPR027417">
    <property type="entry name" value="P-loop_NTPase"/>
</dbReference>
<dbReference type="InterPro" id="IPR008921">
    <property type="entry name" value="DNA_pol3_clamp-load_cplx_C"/>
</dbReference>
<evidence type="ECO:0000256" key="1">
    <source>
        <dbReference type="ARBA" id="ARBA00012417"/>
    </source>
</evidence>
<comment type="similarity">
    <text evidence="6">Belongs to the DNA polymerase HolA subunit family.</text>
</comment>
<evidence type="ECO:0000256" key="4">
    <source>
        <dbReference type="ARBA" id="ARBA00022705"/>
    </source>
</evidence>
<evidence type="ECO:0000256" key="2">
    <source>
        <dbReference type="ARBA" id="ARBA00022679"/>
    </source>
</evidence>
<keyword evidence="5" id="KW-0239">DNA-directed DNA polymerase</keyword>
<keyword evidence="4" id="KW-0235">DNA replication</keyword>
<dbReference type="NCBIfam" id="TIGR01128">
    <property type="entry name" value="holA"/>
    <property type="match status" value="1"/>
</dbReference>
<dbReference type="GO" id="GO:0003887">
    <property type="term" value="F:DNA-directed DNA polymerase activity"/>
    <property type="evidence" value="ECO:0007669"/>
    <property type="project" value="UniProtKB-KW"/>
</dbReference>
<keyword evidence="2 9" id="KW-0808">Transferase</keyword>
<evidence type="ECO:0000259" key="8">
    <source>
        <dbReference type="Pfam" id="PF21694"/>
    </source>
</evidence>
<evidence type="ECO:0000256" key="3">
    <source>
        <dbReference type="ARBA" id="ARBA00022695"/>
    </source>
</evidence>
<keyword evidence="10" id="KW-1185">Reference proteome</keyword>
<dbReference type="Gene3D" id="3.40.50.300">
    <property type="entry name" value="P-loop containing nucleotide triphosphate hydrolases"/>
    <property type="match status" value="1"/>
</dbReference>
<feature type="domain" description="DNA polymerase III delta subunit-like C-terminal" evidence="8">
    <location>
        <begin position="209"/>
        <end position="323"/>
    </location>
</feature>
<dbReference type="PANTHER" id="PTHR34388:SF1">
    <property type="entry name" value="DNA POLYMERASE III SUBUNIT DELTA"/>
    <property type="match status" value="1"/>
</dbReference>
<dbReference type="SUPFAM" id="SSF52540">
    <property type="entry name" value="P-loop containing nucleoside triphosphate hydrolases"/>
    <property type="match status" value="1"/>
</dbReference>
<evidence type="ECO:0000256" key="5">
    <source>
        <dbReference type="ARBA" id="ARBA00022932"/>
    </source>
</evidence>
<accession>A0A7Y9LGD4</accession>
<proteinExistence type="inferred from homology"/>
<evidence type="ECO:0000313" key="9">
    <source>
        <dbReference type="EMBL" id="NYE75061.1"/>
    </source>
</evidence>
<sequence length="332" mass="34573">MPPSTSRSASSNRSSVPSTLLVTGPESLLADRAVTDVLAKARAVAPELEVTEVEAARLDAGRLAELASPSLFSSSRAAVIRNLAELPADLFDPVLEIAGAQVEDLTLVLVHGGGNKGKGLLDKLKKLKPVTVVDCPQVKAWELPKFVSAEVRKAGGTLEPEAAQFLVDAIGHDLRSLAAGVRQLIADTEGRIDVATIRRYFGGRAEVTSFAVADAALAGRTGEAMEQLRWATSTGVAPVLVTSALASGLRGLAKLISAPGGLREPDLAREVGVPPWKLKTMRGQARGWDSTGLATALHAVASADAAVKGAEGDAEYALERAVLAVTAARTRR</sequence>
<name>A0A7Y9LGD4_9ACTN</name>
<evidence type="ECO:0000313" key="10">
    <source>
        <dbReference type="Proteomes" id="UP000569914"/>
    </source>
</evidence>
<dbReference type="RefSeq" id="WP_312879581.1">
    <property type="nucleotide sequence ID" value="NZ_JACCBU010000001.1"/>
</dbReference>
<gene>
    <name evidence="9" type="ORF">BKA15_006390</name>
</gene>
<dbReference type="GO" id="GO:0006261">
    <property type="term" value="P:DNA-templated DNA replication"/>
    <property type="evidence" value="ECO:0007669"/>
    <property type="project" value="TreeGrafter"/>
</dbReference>
<dbReference type="GO" id="GO:0003677">
    <property type="term" value="F:DNA binding"/>
    <property type="evidence" value="ECO:0007669"/>
    <property type="project" value="InterPro"/>
</dbReference>
<dbReference type="InterPro" id="IPR005790">
    <property type="entry name" value="DNA_polIII_delta"/>
</dbReference>
<dbReference type="Gene3D" id="1.10.8.60">
    <property type="match status" value="1"/>
</dbReference>
<dbReference type="Pfam" id="PF21694">
    <property type="entry name" value="DNA_pol3_delta_C"/>
    <property type="match status" value="1"/>
</dbReference>
<dbReference type="InterPro" id="IPR048466">
    <property type="entry name" value="DNA_pol3_delta-like_C"/>
</dbReference>
<protein>
    <recommendedName>
        <fullName evidence="1">DNA-directed DNA polymerase</fullName>
        <ecNumber evidence="1">2.7.7.7</ecNumber>
    </recommendedName>
</protein>
<organism evidence="9 10">
    <name type="scientific">Microlunatus parietis</name>
    <dbReference type="NCBI Taxonomy" id="682979"/>
    <lineage>
        <taxon>Bacteria</taxon>
        <taxon>Bacillati</taxon>
        <taxon>Actinomycetota</taxon>
        <taxon>Actinomycetes</taxon>
        <taxon>Propionibacteriales</taxon>
        <taxon>Propionibacteriaceae</taxon>
        <taxon>Microlunatus</taxon>
    </lineage>
</organism>
<comment type="catalytic activity">
    <reaction evidence="7">
        <text>DNA(n) + a 2'-deoxyribonucleoside 5'-triphosphate = DNA(n+1) + diphosphate</text>
        <dbReference type="Rhea" id="RHEA:22508"/>
        <dbReference type="Rhea" id="RHEA-COMP:17339"/>
        <dbReference type="Rhea" id="RHEA-COMP:17340"/>
        <dbReference type="ChEBI" id="CHEBI:33019"/>
        <dbReference type="ChEBI" id="CHEBI:61560"/>
        <dbReference type="ChEBI" id="CHEBI:173112"/>
        <dbReference type="EC" id="2.7.7.7"/>
    </reaction>
</comment>
<evidence type="ECO:0000256" key="7">
    <source>
        <dbReference type="ARBA" id="ARBA00049244"/>
    </source>
</evidence>
<dbReference type="GO" id="GO:0009360">
    <property type="term" value="C:DNA polymerase III complex"/>
    <property type="evidence" value="ECO:0007669"/>
    <property type="project" value="TreeGrafter"/>
</dbReference>
<keyword evidence="3 9" id="KW-0548">Nucleotidyltransferase</keyword>
<dbReference type="PANTHER" id="PTHR34388">
    <property type="entry name" value="DNA POLYMERASE III SUBUNIT DELTA"/>
    <property type="match status" value="1"/>
</dbReference>
<dbReference type="AlphaFoldDB" id="A0A7Y9LGD4"/>
<dbReference type="EMBL" id="JACCBU010000001">
    <property type="protein sequence ID" value="NYE75061.1"/>
    <property type="molecule type" value="Genomic_DNA"/>
</dbReference>
<dbReference type="Proteomes" id="UP000569914">
    <property type="component" value="Unassembled WGS sequence"/>
</dbReference>
<reference evidence="9 10" key="1">
    <citation type="submission" date="2020-07" db="EMBL/GenBank/DDBJ databases">
        <title>Sequencing the genomes of 1000 actinobacteria strains.</title>
        <authorList>
            <person name="Klenk H.-P."/>
        </authorList>
    </citation>
    <scope>NUCLEOTIDE SEQUENCE [LARGE SCALE GENOMIC DNA]</scope>
    <source>
        <strain evidence="9 10">DSM 22083</strain>
    </source>
</reference>
<comment type="caution">
    <text evidence="9">The sequence shown here is derived from an EMBL/GenBank/DDBJ whole genome shotgun (WGS) entry which is preliminary data.</text>
</comment>
<dbReference type="SUPFAM" id="SSF48019">
    <property type="entry name" value="post-AAA+ oligomerization domain-like"/>
    <property type="match status" value="1"/>
</dbReference>